<feature type="non-terminal residue" evidence="1">
    <location>
        <position position="18"/>
    </location>
</feature>
<sequence length="18" mass="1754">MPGASGGWVGRPRVRGGG</sequence>
<proteinExistence type="predicted"/>
<comment type="caution">
    <text evidence="1">The sequence shown here is derived from an EMBL/GenBank/DDBJ whole genome shotgun (WGS) entry which is preliminary data.</text>
</comment>
<reference evidence="1 2" key="1">
    <citation type="submission" date="2012-11" db="EMBL/GenBank/DDBJ databases">
        <authorList>
            <person name="Huguet-Tapia J.C."/>
            <person name="Durkin A.S."/>
            <person name="Pettis G.S."/>
            <person name="Badger J.H."/>
        </authorList>
    </citation>
    <scope>NUCLEOTIDE SEQUENCE [LARGE SCALE GENOMIC DNA]</scope>
    <source>
        <strain evidence="1 2">91-03</strain>
    </source>
</reference>
<gene>
    <name evidence="1" type="ORF">STRIP9103_03292</name>
</gene>
<dbReference type="Proteomes" id="UP000010411">
    <property type="component" value="Unassembled WGS sequence"/>
</dbReference>
<dbReference type="EMBL" id="AEJC01000282">
    <property type="protein sequence ID" value="EKX65582.1"/>
    <property type="molecule type" value="Genomic_DNA"/>
</dbReference>
<name>L1KY71_9ACTN</name>
<accession>L1KY71</accession>
<dbReference type="AlphaFoldDB" id="L1KY71"/>
<evidence type="ECO:0000313" key="1">
    <source>
        <dbReference type="EMBL" id="EKX65582.1"/>
    </source>
</evidence>
<protein>
    <submittedName>
        <fullName evidence="1">Uncharacterized protein</fullName>
    </submittedName>
</protein>
<keyword evidence="2" id="KW-1185">Reference proteome</keyword>
<organism evidence="1 2">
    <name type="scientific">Streptomyces ipomoeae 91-03</name>
    <dbReference type="NCBI Taxonomy" id="698759"/>
    <lineage>
        <taxon>Bacteria</taxon>
        <taxon>Bacillati</taxon>
        <taxon>Actinomycetota</taxon>
        <taxon>Actinomycetes</taxon>
        <taxon>Kitasatosporales</taxon>
        <taxon>Streptomycetaceae</taxon>
        <taxon>Streptomyces</taxon>
    </lineage>
</organism>
<evidence type="ECO:0000313" key="2">
    <source>
        <dbReference type="Proteomes" id="UP000010411"/>
    </source>
</evidence>